<feature type="transmembrane region" description="Helical" evidence="8">
    <location>
        <begin position="185"/>
        <end position="207"/>
    </location>
</feature>
<feature type="transmembrane region" description="Helical" evidence="8">
    <location>
        <begin position="334"/>
        <end position="353"/>
    </location>
</feature>
<dbReference type="PANTHER" id="PTHR34975:SF2">
    <property type="entry name" value="SPORE GERMINATION PROTEIN A2"/>
    <property type="match status" value="1"/>
</dbReference>
<protein>
    <submittedName>
        <fullName evidence="9">Endospore germination permease</fullName>
    </submittedName>
</protein>
<feature type="transmembrane region" description="Helical" evidence="8">
    <location>
        <begin position="82"/>
        <end position="101"/>
    </location>
</feature>
<evidence type="ECO:0000256" key="4">
    <source>
        <dbReference type="ARBA" id="ARBA00022544"/>
    </source>
</evidence>
<feature type="transmembrane region" description="Helical" evidence="8">
    <location>
        <begin position="121"/>
        <end position="139"/>
    </location>
</feature>
<dbReference type="NCBIfam" id="TIGR00912">
    <property type="entry name" value="2A0309"/>
    <property type="match status" value="1"/>
</dbReference>
<reference evidence="9 10" key="1">
    <citation type="submission" date="2023-03" db="EMBL/GenBank/DDBJ databases">
        <title>Bacillus Genome Sequencing.</title>
        <authorList>
            <person name="Dunlap C."/>
        </authorList>
    </citation>
    <scope>NUCLEOTIDE SEQUENCE [LARGE SCALE GENOMIC DNA]</scope>
    <source>
        <strain evidence="9 10">NRS-1351</strain>
    </source>
</reference>
<feature type="transmembrane region" description="Helical" evidence="8">
    <location>
        <begin position="307"/>
        <end position="328"/>
    </location>
</feature>
<evidence type="ECO:0000313" key="10">
    <source>
        <dbReference type="Proteomes" id="UP001355653"/>
    </source>
</evidence>
<evidence type="ECO:0000256" key="5">
    <source>
        <dbReference type="ARBA" id="ARBA00022692"/>
    </source>
</evidence>
<keyword evidence="5 8" id="KW-0812">Transmembrane</keyword>
<evidence type="ECO:0000256" key="8">
    <source>
        <dbReference type="SAM" id="Phobius"/>
    </source>
</evidence>
<keyword evidence="10" id="KW-1185">Reference proteome</keyword>
<keyword evidence="3" id="KW-0813">Transport</keyword>
<evidence type="ECO:0000256" key="2">
    <source>
        <dbReference type="ARBA" id="ARBA00007998"/>
    </source>
</evidence>
<sequence>MKLSDGKLGKREFLSVVLFAIGIKFSDTTPDLFFSYGKNAAWMIPIISCLIVSMPLLVLLRLLSKHPGQGLIELLHTLMGKYVGAAVGLILFLIMFAATILNTRNYVDIVNSMYYPRTPLFYLLLTLIAVCYFVANRGFETLGRSAWLIFPYIQIIVIFLILFVIQEMNWAQLFPIAGPGLKQVFIKGTTHNSIFGEAILMTCFACFAKSYEDFRFSALVGFSFSGVQIAFFTALFVLVFDYPAVSHMVYPFHQLARTAAVGQMITNVEALFFGFWIISTVLHFSILLYLCAVMFARSVQLDEFEPLLLPLSGLAFLTGLLPDNIVVSTSFREILLQGSSLLLLTLPFVLWALDRWKGKLHNNEI</sequence>
<dbReference type="PANTHER" id="PTHR34975">
    <property type="entry name" value="SPORE GERMINATION PROTEIN A2"/>
    <property type="match status" value="1"/>
</dbReference>
<comment type="similarity">
    <text evidence="2">Belongs to the amino acid-polyamine-organocation (APC) superfamily. Spore germination protein (SGP) (TC 2.A.3.9) family.</text>
</comment>
<feature type="transmembrane region" description="Helical" evidence="8">
    <location>
        <begin position="146"/>
        <end position="165"/>
    </location>
</feature>
<comment type="subcellular location">
    <subcellularLocation>
        <location evidence="1">Membrane</location>
        <topology evidence="1">Multi-pass membrane protein</topology>
    </subcellularLocation>
</comment>
<evidence type="ECO:0000256" key="1">
    <source>
        <dbReference type="ARBA" id="ARBA00004141"/>
    </source>
</evidence>
<keyword evidence="6 8" id="KW-1133">Transmembrane helix</keyword>
<dbReference type="EMBL" id="JAROBY010000026">
    <property type="protein sequence ID" value="MEB4795481.1"/>
    <property type="molecule type" value="Genomic_DNA"/>
</dbReference>
<evidence type="ECO:0000256" key="6">
    <source>
        <dbReference type="ARBA" id="ARBA00022989"/>
    </source>
</evidence>
<evidence type="ECO:0000313" key="9">
    <source>
        <dbReference type="EMBL" id="MEB4795481.1"/>
    </source>
</evidence>
<feature type="transmembrane region" description="Helical" evidence="8">
    <location>
        <begin position="42"/>
        <end position="62"/>
    </location>
</feature>
<keyword evidence="7 8" id="KW-0472">Membrane</keyword>
<feature type="transmembrane region" description="Helical" evidence="8">
    <location>
        <begin position="273"/>
        <end position="295"/>
    </location>
</feature>
<accession>A0ABU6DDB4</accession>
<name>A0ABU6DDB4_9BACL</name>
<evidence type="ECO:0000256" key="7">
    <source>
        <dbReference type="ARBA" id="ARBA00023136"/>
    </source>
</evidence>
<evidence type="ECO:0000256" key="3">
    <source>
        <dbReference type="ARBA" id="ARBA00022448"/>
    </source>
</evidence>
<proteinExistence type="inferred from homology"/>
<organism evidence="9 10">
    <name type="scientific">Paenibacillus chondroitinus</name>
    <dbReference type="NCBI Taxonomy" id="59842"/>
    <lineage>
        <taxon>Bacteria</taxon>
        <taxon>Bacillati</taxon>
        <taxon>Bacillota</taxon>
        <taxon>Bacilli</taxon>
        <taxon>Bacillales</taxon>
        <taxon>Paenibacillaceae</taxon>
        <taxon>Paenibacillus</taxon>
    </lineage>
</organism>
<dbReference type="RefSeq" id="WP_127452633.1">
    <property type="nucleotide sequence ID" value="NZ_JAROBY010000026.1"/>
</dbReference>
<gene>
    <name evidence="9" type="ORF">P5G65_16380</name>
</gene>
<dbReference type="Pfam" id="PF03845">
    <property type="entry name" value="Spore_permease"/>
    <property type="match status" value="1"/>
</dbReference>
<dbReference type="Proteomes" id="UP001355653">
    <property type="component" value="Unassembled WGS sequence"/>
</dbReference>
<comment type="caution">
    <text evidence="9">The sequence shown here is derived from an EMBL/GenBank/DDBJ whole genome shotgun (WGS) entry which is preliminary data.</text>
</comment>
<keyword evidence="4" id="KW-0309">Germination</keyword>
<feature type="transmembrane region" description="Helical" evidence="8">
    <location>
        <begin position="219"/>
        <end position="240"/>
    </location>
</feature>
<dbReference type="InterPro" id="IPR004761">
    <property type="entry name" value="Spore_GerAB"/>
</dbReference>